<organism evidence="1 2">
    <name type="scientific">Ponticaulis profundi</name>
    <dbReference type="NCBI Taxonomy" id="2665222"/>
    <lineage>
        <taxon>Bacteria</taxon>
        <taxon>Pseudomonadati</taxon>
        <taxon>Pseudomonadota</taxon>
        <taxon>Alphaproteobacteria</taxon>
        <taxon>Hyphomonadales</taxon>
        <taxon>Hyphomonadaceae</taxon>
        <taxon>Ponticaulis</taxon>
    </lineage>
</organism>
<dbReference type="Proteomes" id="UP001596303">
    <property type="component" value="Unassembled WGS sequence"/>
</dbReference>
<evidence type="ECO:0000313" key="1">
    <source>
        <dbReference type="EMBL" id="MFC6196856.1"/>
    </source>
</evidence>
<proteinExistence type="predicted"/>
<dbReference type="EMBL" id="JBHSSW010000003">
    <property type="protein sequence ID" value="MFC6196856.1"/>
    <property type="molecule type" value="Genomic_DNA"/>
</dbReference>
<reference evidence="2" key="1">
    <citation type="journal article" date="2019" name="Int. J. Syst. Evol. Microbiol.">
        <title>The Global Catalogue of Microorganisms (GCM) 10K type strain sequencing project: providing services to taxonomists for standard genome sequencing and annotation.</title>
        <authorList>
            <consortium name="The Broad Institute Genomics Platform"/>
            <consortium name="The Broad Institute Genome Sequencing Center for Infectious Disease"/>
            <person name="Wu L."/>
            <person name="Ma J."/>
        </authorList>
    </citation>
    <scope>NUCLEOTIDE SEQUENCE [LARGE SCALE GENOMIC DNA]</scope>
    <source>
        <strain evidence="2">CGMCC-1.15741</strain>
    </source>
</reference>
<keyword evidence="2" id="KW-1185">Reference proteome</keyword>
<protein>
    <recommendedName>
        <fullName evidence="3">HEPN domain-containing protein</fullName>
    </recommendedName>
</protein>
<evidence type="ECO:0000313" key="2">
    <source>
        <dbReference type="Proteomes" id="UP001596303"/>
    </source>
</evidence>
<sequence>MLTETALWKTELSSLKTNLLSVSIADDESVLFSLERSLYYSALVVRKLLENRRLTDKLAMHELSVSVFRARPENVSEVIRTATRYFEIGKDFDENPENKIRLKLSKICSEIIHSFALIWALDESGSIDSVIVSSHINQNDRAILLSLSDWETILQSIVDDEVLEVDVRRDSKTGKVVRRNL</sequence>
<dbReference type="RefSeq" id="WP_377374818.1">
    <property type="nucleotide sequence ID" value="NZ_JBHSSW010000003.1"/>
</dbReference>
<name>A0ABW1S5N4_9PROT</name>
<gene>
    <name evidence="1" type="ORF">ACFQDM_02135</name>
</gene>
<accession>A0ABW1S5N4</accession>
<evidence type="ECO:0008006" key="3">
    <source>
        <dbReference type="Google" id="ProtNLM"/>
    </source>
</evidence>
<comment type="caution">
    <text evidence="1">The sequence shown here is derived from an EMBL/GenBank/DDBJ whole genome shotgun (WGS) entry which is preliminary data.</text>
</comment>